<dbReference type="AlphaFoldDB" id="A0A1F7WH34"/>
<protein>
    <recommendedName>
        <fullName evidence="6">Aminotransferase class V domain-containing protein</fullName>
    </recommendedName>
</protein>
<evidence type="ECO:0000256" key="4">
    <source>
        <dbReference type="ARBA" id="ARBA00050776"/>
    </source>
</evidence>
<dbReference type="InterPro" id="IPR015421">
    <property type="entry name" value="PyrdxlP-dep_Trfase_major"/>
</dbReference>
<evidence type="ECO:0000259" key="6">
    <source>
        <dbReference type="Pfam" id="PF00266"/>
    </source>
</evidence>
<keyword evidence="3" id="KW-0663">Pyridoxal phosphate</keyword>
<evidence type="ECO:0000256" key="5">
    <source>
        <dbReference type="RuleBase" id="RU004504"/>
    </source>
</evidence>
<dbReference type="Pfam" id="PF00266">
    <property type="entry name" value="Aminotran_5"/>
    <property type="match status" value="2"/>
</dbReference>
<reference evidence="7 8" key="1">
    <citation type="journal article" date="2016" name="Nat. Commun.">
        <title>Thousands of microbial genomes shed light on interconnected biogeochemical processes in an aquifer system.</title>
        <authorList>
            <person name="Anantharaman K."/>
            <person name="Brown C.T."/>
            <person name="Hug L.A."/>
            <person name="Sharon I."/>
            <person name="Castelle C.J."/>
            <person name="Probst A.J."/>
            <person name="Thomas B.C."/>
            <person name="Singh A."/>
            <person name="Wilkins M.J."/>
            <person name="Karaoz U."/>
            <person name="Brodie E.L."/>
            <person name="Williams K.H."/>
            <person name="Hubbard S.S."/>
            <person name="Banfield J.F."/>
        </authorList>
    </citation>
    <scope>NUCLEOTIDE SEQUENCE [LARGE SCALE GENOMIC DNA]</scope>
</reference>
<dbReference type="PANTHER" id="PTHR43586:SF8">
    <property type="entry name" value="CYSTEINE DESULFURASE 1, CHLOROPLASTIC"/>
    <property type="match status" value="1"/>
</dbReference>
<dbReference type="Gene3D" id="3.40.640.10">
    <property type="entry name" value="Type I PLP-dependent aspartate aminotransferase-like (Major domain)"/>
    <property type="match status" value="1"/>
</dbReference>
<dbReference type="EMBL" id="MGFG01000009">
    <property type="protein sequence ID" value="OGM01365.1"/>
    <property type="molecule type" value="Genomic_DNA"/>
</dbReference>
<evidence type="ECO:0000256" key="1">
    <source>
        <dbReference type="ARBA" id="ARBA00001933"/>
    </source>
</evidence>
<dbReference type="InterPro" id="IPR000192">
    <property type="entry name" value="Aminotrans_V_dom"/>
</dbReference>
<name>A0A1F7WH34_9BACT</name>
<evidence type="ECO:0000256" key="3">
    <source>
        <dbReference type="ARBA" id="ARBA00022898"/>
    </source>
</evidence>
<dbReference type="STRING" id="1802424.A2480_02235"/>
<accession>A0A1F7WH34</accession>
<proteinExistence type="inferred from homology"/>
<sequence>MRSEQENEVIYQGDGWIMVRTDDDNLFDVLYGEGYERVVLVNELADGTFEYIIGKKSEDVVGFPVGPETEIGTFLFELNKLEMGWKGSNLYGGAPMNTDGSRSILTPHTVASLINFTIREGTAIRSSDSGMSKKQEGEIDPSLIFDEAILDFQVDAERLGRVNYVNLDNAATTPPFLAVQRGVDDYLVTYGSVHRGAGIKSKVSTDVYERTRDVIRDFVGAPENFYVLFTGNTTGAMNTAAYFFSFLEGKVAVSQIEHSSSWLPWIKTEGEKSLGNRRVEFQHLPEVQEHIQEAGREMVLRYSLDKNGEFDLDGIEEMLKSNNIKAFVLTASSNLTGYRPDIRKIGEIVHRYGAYYIVDACQFLQHHKIDMMEMGIDFLAASGHKFYAPYGGGFLIGPKIFLDQFLPYQIGGGNLPYITKEGVFLRYKNQLAHDPGTPNAIGAVAMSVALEKLKEIGIDRIEAYESRLTRIAFDALKKNPKVRILVSDLHLSTVLPFVVDGFDSKIFAERLNREFGIGVRAGSFCVYDVVRELLGIEDESKVIEAVERGDTMLIPGVIRASFALCNTERDVDRLVQAVNFITENKN</sequence>
<evidence type="ECO:0000256" key="2">
    <source>
        <dbReference type="ARBA" id="ARBA00010447"/>
    </source>
</evidence>
<dbReference type="PANTHER" id="PTHR43586">
    <property type="entry name" value="CYSTEINE DESULFURASE"/>
    <property type="match status" value="1"/>
</dbReference>
<dbReference type="InterPro" id="IPR020578">
    <property type="entry name" value="Aminotrans_V_PyrdxlP_BS"/>
</dbReference>
<feature type="domain" description="Aminotransferase class V" evidence="6">
    <location>
        <begin position="165"/>
        <end position="270"/>
    </location>
</feature>
<dbReference type="PROSITE" id="PS00595">
    <property type="entry name" value="AA_TRANSFER_CLASS_5"/>
    <property type="match status" value="1"/>
</dbReference>
<dbReference type="GO" id="GO:0031071">
    <property type="term" value="F:cysteine desulfurase activity"/>
    <property type="evidence" value="ECO:0007669"/>
    <property type="project" value="UniProtKB-EC"/>
</dbReference>
<dbReference type="InterPro" id="IPR015422">
    <property type="entry name" value="PyrdxlP-dep_Trfase_small"/>
</dbReference>
<gene>
    <name evidence="7" type="ORF">A2480_02235</name>
</gene>
<dbReference type="Proteomes" id="UP000176988">
    <property type="component" value="Unassembled WGS sequence"/>
</dbReference>
<organism evidence="7 8">
    <name type="scientific">Candidatus Uhrbacteria bacterium RIFOXYC2_FULL_47_19</name>
    <dbReference type="NCBI Taxonomy" id="1802424"/>
    <lineage>
        <taxon>Bacteria</taxon>
        <taxon>Candidatus Uhriibacteriota</taxon>
    </lineage>
</organism>
<evidence type="ECO:0000313" key="8">
    <source>
        <dbReference type="Proteomes" id="UP000176988"/>
    </source>
</evidence>
<comment type="caution">
    <text evidence="7">The sequence shown here is derived from an EMBL/GenBank/DDBJ whole genome shotgun (WGS) entry which is preliminary data.</text>
</comment>
<comment type="catalytic activity">
    <reaction evidence="4">
        <text>(sulfur carrier)-H + L-cysteine = (sulfur carrier)-SH + L-alanine</text>
        <dbReference type="Rhea" id="RHEA:43892"/>
        <dbReference type="Rhea" id="RHEA-COMP:14737"/>
        <dbReference type="Rhea" id="RHEA-COMP:14739"/>
        <dbReference type="ChEBI" id="CHEBI:29917"/>
        <dbReference type="ChEBI" id="CHEBI:35235"/>
        <dbReference type="ChEBI" id="CHEBI:57972"/>
        <dbReference type="ChEBI" id="CHEBI:64428"/>
        <dbReference type="EC" id="2.8.1.7"/>
    </reaction>
</comment>
<comment type="cofactor">
    <cofactor evidence="1 5">
        <name>pyridoxal 5'-phosphate</name>
        <dbReference type="ChEBI" id="CHEBI:597326"/>
    </cofactor>
</comment>
<dbReference type="InterPro" id="IPR015424">
    <property type="entry name" value="PyrdxlP-dep_Trfase"/>
</dbReference>
<evidence type="ECO:0000313" key="7">
    <source>
        <dbReference type="EMBL" id="OGM01365.1"/>
    </source>
</evidence>
<feature type="domain" description="Aminotransferase class V" evidence="6">
    <location>
        <begin position="299"/>
        <end position="574"/>
    </location>
</feature>
<comment type="similarity">
    <text evidence="2">Belongs to the class-V pyridoxal-phosphate-dependent aminotransferase family. Csd subfamily.</text>
</comment>
<dbReference type="Gene3D" id="3.90.1150.10">
    <property type="entry name" value="Aspartate Aminotransferase, domain 1"/>
    <property type="match status" value="1"/>
</dbReference>
<dbReference type="SUPFAM" id="SSF53383">
    <property type="entry name" value="PLP-dependent transferases"/>
    <property type="match status" value="1"/>
</dbReference>